<name>A0A2J7TMG8_METSI</name>
<protein>
    <submittedName>
        <fullName evidence="2">Uncharacterized protein</fullName>
    </submittedName>
</protein>
<sequence>MNRREKDDYAAGAADARALLGRSARATDDEADGAAWAQKLLGKADDDFINAETDADPVDDDIDEPVRLTPRLRANPQPARRDPNRTKAPKPTVVRVLPDGGKRMSNGRVRYEGKALTDMLKRAHPEYAPNILFRSIDPGARVR</sequence>
<dbReference type="EMBL" id="PDZR01000001">
    <property type="protein sequence ID" value="PNG27897.1"/>
    <property type="molecule type" value="Genomic_DNA"/>
</dbReference>
<gene>
    <name evidence="2" type="ORF">CR492_03135</name>
</gene>
<proteinExistence type="predicted"/>
<reference evidence="2 3" key="1">
    <citation type="submission" date="2017-10" db="EMBL/GenBank/DDBJ databases">
        <title>Genome announcement of Methylocella silvestris TVC from permafrost.</title>
        <authorList>
            <person name="Wang J."/>
            <person name="Geng K."/>
            <person name="Ul-Haque F."/>
            <person name="Crombie A.T."/>
            <person name="Street L.E."/>
            <person name="Wookey P.A."/>
            <person name="Murrell J.C."/>
            <person name="Pratscher J."/>
        </authorList>
    </citation>
    <scope>NUCLEOTIDE SEQUENCE [LARGE SCALE GENOMIC DNA]</scope>
    <source>
        <strain evidence="2 3">TVC</strain>
    </source>
</reference>
<comment type="caution">
    <text evidence="2">The sequence shown here is derived from an EMBL/GenBank/DDBJ whole genome shotgun (WGS) entry which is preliminary data.</text>
</comment>
<evidence type="ECO:0000313" key="3">
    <source>
        <dbReference type="Proteomes" id="UP000236286"/>
    </source>
</evidence>
<dbReference type="AlphaFoldDB" id="A0A2J7TMG8"/>
<organism evidence="2 3">
    <name type="scientific">Methylocella silvestris</name>
    <dbReference type="NCBI Taxonomy" id="199596"/>
    <lineage>
        <taxon>Bacteria</taxon>
        <taxon>Pseudomonadati</taxon>
        <taxon>Pseudomonadota</taxon>
        <taxon>Alphaproteobacteria</taxon>
        <taxon>Hyphomicrobiales</taxon>
        <taxon>Beijerinckiaceae</taxon>
        <taxon>Methylocella</taxon>
    </lineage>
</organism>
<evidence type="ECO:0000256" key="1">
    <source>
        <dbReference type="SAM" id="MobiDB-lite"/>
    </source>
</evidence>
<accession>A0A2J7TMG8</accession>
<dbReference type="Proteomes" id="UP000236286">
    <property type="component" value="Unassembled WGS sequence"/>
</dbReference>
<dbReference type="RefSeq" id="WP_102842205.1">
    <property type="nucleotide sequence ID" value="NZ_PDZR01000001.1"/>
</dbReference>
<feature type="region of interest" description="Disordered" evidence="1">
    <location>
        <begin position="51"/>
        <end position="107"/>
    </location>
</feature>
<feature type="compositionally biased region" description="Acidic residues" evidence="1">
    <location>
        <begin position="51"/>
        <end position="63"/>
    </location>
</feature>
<evidence type="ECO:0000313" key="2">
    <source>
        <dbReference type="EMBL" id="PNG27897.1"/>
    </source>
</evidence>